<gene>
    <name evidence="2" type="ordered locus">BLASA_2386</name>
</gene>
<dbReference type="HOGENOM" id="CLU_2913279_0_0_11"/>
<feature type="compositionally biased region" description="Basic and acidic residues" evidence="1">
    <location>
        <begin position="10"/>
        <end position="22"/>
    </location>
</feature>
<protein>
    <submittedName>
        <fullName evidence="2">Uncharacterized protein</fullName>
    </submittedName>
</protein>
<organism evidence="2 3">
    <name type="scientific">Blastococcus saxobsidens (strain DD2)</name>
    <dbReference type="NCBI Taxonomy" id="1146883"/>
    <lineage>
        <taxon>Bacteria</taxon>
        <taxon>Bacillati</taxon>
        <taxon>Actinomycetota</taxon>
        <taxon>Actinomycetes</taxon>
        <taxon>Geodermatophilales</taxon>
        <taxon>Geodermatophilaceae</taxon>
        <taxon>Blastococcus</taxon>
    </lineage>
</organism>
<dbReference type="Proteomes" id="UP000007517">
    <property type="component" value="Chromosome"/>
</dbReference>
<feature type="compositionally biased region" description="Acidic residues" evidence="1">
    <location>
        <begin position="52"/>
        <end position="61"/>
    </location>
</feature>
<dbReference type="EMBL" id="FO117623">
    <property type="protein sequence ID" value="CCG03290.1"/>
    <property type="molecule type" value="Genomic_DNA"/>
</dbReference>
<proteinExistence type="predicted"/>
<evidence type="ECO:0000256" key="1">
    <source>
        <dbReference type="SAM" id="MobiDB-lite"/>
    </source>
</evidence>
<keyword evidence="3" id="KW-1185">Reference proteome</keyword>
<dbReference type="STRING" id="1146883.BLASA_2386"/>
<feature type="region of interest" description="Disordered" evidence="1">
    <location>
        <begin position="37"/>
        <end position="61"/>
    </location>
</feature>
<dbReference type="KEGG" id="bsd:BLASA_2386"/>
<accession>H6RVL5</accession>
<sequence>MRGVPGERLPSSERVDRVEPKRRVARPLMADVAKNRVRRPGTPDRILRYGTLDDDGEGDAS</sequence>
<evidence type="ECO:0000313" key="2">
    <source>
        <dbReference type="EMBL" id="CCG03290.1"/>
    </source>
</evidence>
<feature type="region of interest" description="Disordered" evidence="1">
    <location>
        <begin position="1"/>
        <end position="22"/>
    </location>
</feature>
<reference evidence="2 3" key="1">
    <citation type="journal article" date="2012" name="J. Bacteriol.">
        <title>Genome Sequence of Blastococcus saxobsidens DD2, a Stone-Inhabiting Bacterium.</title>
        <authorList>
            <person name="Chouaia B."/>
            <person name="Crotti E."/>
            <person name="Brusetti L."/>
            <person name="Daffonchio D."/>
            <person name="Essoussi I."/>
            <person name="Nouioui I."/>
            <person name="Sbissi I."/>
            <person name="Ghodhbane-Gtari F."/>
            <person name="Gtari M."/>
            <person name="Vacherie B."/>
            <person name="Barbe V."/>
            <person name="Medigue C."/>
            <person name="Gury J."/>
            <person name="Pujic P."/>
            <person name="Normand P."/>
        </authorList>
    </citation>
    <scope>NUCLEOTIDE SEQUENCE [LARGE SCALE GENOMIC DNA]</scope>
    <source>
        <strain evidence="2 3">DD2</strain>
    </source>
</reference>
<name>H6RVL5_BLASD</name>
<evidence type="ECO:0000313" key="3">
    <source>
        <dbReference type="Proteomes" id="UP000007517"/>
    </source>
</evidence>
<dbReference type="AlphaFoldDB" id="H6RVL5"/>
<reference evidence="3" key="2">
    <citation type="submission" date="2012-02" db="EMBL/GenBank/DDBJ databases">
        <title>Complete genome sequence of Blastococcus saxobsidens strain DD2.</title>
        <authorList>
            <person name="Genoscope."/>
        </authorList>
    </citation>
    <scope>NUCLEOTIDE SEQUENCE [LARGE SCALE GENOMIC DNA]</scope>
    <source>
        <strain evidence="3">DD2</strain>
    </source>
</reference>